<accession>A0A194XP20</accession>
<evidence type="ECO:0000313" key="1">
    <source>
        <dbReference type="EMBL" id="KUJ21482.1"/>
    </source>
</evidence>
<dbReference type="EMBL" id="KQ947408">
    <property type="protein sequence ID" value="KUJ21482.1"/>
    <property type="molecule type" value="Genomic_DNA"/>
</dbReference>
<reference evidence="1 2" key="1">
    <citation type="submission" date="2015-10" db="EMBL/GenBank/DDBJ databases">
        <title>Full genome of DAOMC 229536 Phialocephala scopiformis, a fungal endophyte of spruce producing the potent anti-insectan compound rugulosin.</title>
        <authorList>
            <consortium name="DOE Joint Genome Institute"/>
            <person name="Walker A.K."/>
            <person name="Frasz S.L."/>
            <person name="Seifert K.A."/>
            <person name="Miller J.D."/>
            <person name="Mondo S.J."/>
            <person name="Labutti K."/>
            <person name="Lipzen A."/>
            <person name="Dockter R."/>
            <person name="Kennedy M."/>
            <person name="Grigoriev I.V."/>
            <person name="Spatafora J.W."/>
        </authorList>
    </citation>
    <scope>NUCLEOTIDE SEQUENCE [LARGE SCALE GENOMIC DNA]</scope>
    <source>
        <strain evidence="1 2">CBS 120377</strain>
    </source>
</reference>
<organism evidence="1 2">
    <name type="scientific">Mollisia scopiformis</name>
    <name type="common">Conifer needle endophyte fungus</name>
    <name type="synonym">Phialocephala scopiformis</name>
    <dbReference type="NCBI Taxonomy" id="149040"/>
    <lineage>
        <taxon>Eukaryota</taxon>
        <taxon>Fungi</taxon>
        <taxon>Dikarya</taxon>
        <taxon>Ascomycota</taxon>
        <taxon>Pezizomycotina</taxon>
        <taxon>Leotiomycetes</taxon>
        <taxon>Helotiales</taxon>
        <taxon>Mollisiaceae</taxon>
        <taxon>Mollisia</taxon>
    </lineage>
</organism>
<name>A0A194XP20_MOLSC</name>
<dbReference type="InParanoid" id="A0A194XP20"/>
<dbReference type="KEGG" id="psco:LY89DRAFT_715647"/>
<dbReference type="Proteomes" id="UP000070700">
    <property type="component" value="Unassembled WGS sequence"/>
</dbReference>
<gene>
    <name evidence="1" type="ORF">LY89DRAFT_715647</name>
</gene>
<evidence type="ECO:0000313" key="2">
    <source>
        <dbReference type="Proteomes" id="UP000070700"/>
    </source>
</evidence>
<protein>
    <submittedName>
        <fullName evidence="1">Uncharacterized protein</fullName>
    </submittedName>
</protein>
<dbReference type="GeneID" id="28827948"/>
<dbReference type="AlphaFoldDB" id="A0A194XP20"/>
<dbReference type="RefSeq" id="XP_018075837.1">
    <property type="nucleotide sequence ID" value="XM_018218222.1"/>
</dbReference>
<proteinExistence type="predicted"/>
<keyword evidence="2" id="KW-1185">Reference proteome</keyword>
<sequence length="165" mass="18699">MPRIFERYVSKVLLKIIGGQNIRRDEKLPTELQARMMPIYTAIVRNVCRDLKLLSIFYEESNQEGAGQMPIVHGGFAKSCMGGVVEDIVQSLPLLQESRLENKRRQRISGDDEYREVTLWSDVACEEVLVSERSRERKDDLDVKGALGKGKKVGVSITSRDSSQL</sequence>